<dbReference type="AlphaFoldDB" id="A0A495D0X3"/>
<evidence type="ECO:0000313" key="3">
    <source>
        <dbReference type="EMBL" id="RKQ95205.1"/>
    </source>
</evidence>
<evidence type="ECO:0000256" key="2">
    <source>
        <dbReference type="SAM" id="Phobius"/>
    </source>
</evidence>
<proteinExistence type="predicted"/>
<dbReference type="RefSeq" id="WP_075191058.1">
    <property type="nucleotide sequence ID" value="NZ_RBIM01000007.1"/>
</dbReference>
<name>A0A495D0X3_9PROT</name>
<evidence type="ECO:0000313" key="4">
    <source>
        <dbReference type="Proteomes" id="UP000273675"/>
    </source>
</evidence>
<dbReference type="Proteomes" id="UP000273675">
    <property type="component" value="Unassembled WGS sequence"/>
</dbReference>
<feature type="region of interest" description="Disordered" evidence="1">
    <location>
        <begin position="96"/>
        <end position="123"/>
    </location>
</feature>
<feature type="transmembrane region" description="Helical" evidence="2">
    <location>
        <begin position="45"/>
        <end position="65"/>
    </location>
</feature>
<dbReference type="PANTHER" id="PTHR34703">
    <property type="entry name" value="ANTIPORTER SUBUNIT MNHG2-RELATED"/>
    <property type="match status" value="1"/>
</dbReference>
<dbReference type="OrthoDB" id="4427992at2"/>
<reference evidence="3 4" key="1">
    <citation type="submission" date="2018-10" db="EMBL/GenBank/DDBJ databases">
        <title>Genomic Encyclopedia of Type Strains, Phase IV (KMG-IV): sequencing the most valuable type-strain genomes for metagenomic binning, comparative biology and taxonomic classification.</title>
        <authorList>
            <person name="Goeker M."/>
        </authorList>
    </citation>
    <scope>NUCLEOTIDE SEQUENCE [LARGE SCALE GENOMIC DNA]</scope>
    <source>
        <strain evidence="3 4">DSM 4734</strain>
    </source>
</reference>
<feature type="transmembrane region" description="Helical" evidence="2">
    <location>
        <begin position="71"/>
        <end position="93"/>
    </location>
</feature>
<dbReference type="GO" id="GO:0015385">
    <property type="term" value="F:sodium:proton antiporter activity"/>
    <property type="evidence" value="ECO:0007669"/>
    <property type="project" value="TreeGrafter"/>
</dbReference>
<dbReference type="NCBIfam" id="TIGR01300">
    <property type="entry name" value="CPA3_mnhG_phaG"/>
    <property type="match status" value="1"/>
</dbReference>
<feature type="transmembrane region" description="Helical" evidence="2">
    <location>
        <begin position="13"/>
        <end position="33"/>
    </location>
</feature>
<protein>
    <submittedName>
        <fullName evidence="3">Multisubunit sodium/proton antiporter MrpG subunit</fullName>
    </submittedName>
</protein>
<evidence type="ECO:0000256" key="1">
    <source>
        <dbReference type="SAM" id="MobiDB-lite"/>
    </source>
</evidence>
<keyword evidence="2" id="KW-0812">Transmembrane</keyword>
<sequence length="123" mass="12799">MSAAEIFQHARDVFSIGALAVGLVFVIAGATGVMRLPDFYTRMHAAGVTDTLGAELIILGLIAQAGDWQTAAKLALVGLLLFLTSPTATHAIANAAHRAGQKPDLSHFKPKHPADTATSEGPK</sequence>
<dbReference type="EMBL" id="RBIM01000007">
    <property type="protein sequence ID" value="RKQ95205.1"/>
    <property type="molecule type" value="Genomic_DNA"/>
</dbReference>
<keyword evidence="2" id="KW-1133">Transmembrane helix</keyword>
<accession>A0A495D0X3</accession>
<dbReference type="Pfam" id="PF03334">
    <property type="entry name" value="PhaG_MnhG_YufB"/>
    <property type="match status" value="1"/>
</dbReference>
<keyword evidence="2" id="KW-0472">Membrane</keyword>
<dbReference type="InterPro" id="IPR005133">
    <property type="entry name" value="PhaG_MnhG_YufB"/>
</dbReference>
<comment type="caution">
    <text evidence="3">The sequence shown here is derived from an EMBL/GenBank/DDBJ whole genome shotgun (WGS) entry which is preliminary data.</text>
</comment>
<dbReference type="PANTHER" id="PTHR34703:SF1">
    <property type="entry name" value="ANTIPORTER SUBUNIT MNHG2-RELATED"/>
    <property type="match status" value="1"/>
</dbReference>
<organism evidence="3 4">
    <name type="scientific">Maricaulis maris</name>
    <dbReference type="NCBI Taxonomy" id="74318"/>
    <lineage>
        <taxon>Bacteria</taxon>
        <taxon>Pseudomonadati</taxon>
        <taxon>Pseudomonadota</taxon>
        <taxon>Alphaproteobacteria</taxon>
        <taxon>Maricaulales</taxon>
        <taxon>Maricaulaceae</taxon>
        <taxon>Maricaulis</taxon>
    </lineage>
</organism>
<gene>
    <name evidence="3" type="ORF">C7435_2894</name>
</gene>